<dbReference type="RefSeq" id="WP_310913836.1">
    <property type="nucleotide sequence ID" value="NZ_JAVLVT010000010.1"/>
</dbReference>
<organism evidence="4 5">
    <name type="scientific">Lipingzhangella rawalii</name>
    <dbReference type="NCBI Taxonomy" id="2055835"/>
    <lineage>
        <taxon>Bacteria</taxon>
        <taxon>Bacillati</taxon>
        <taxon>Actinomycetota</taxon>
        <taxon>Actinomycetes</taxon>
        <taxon>Streptosporangiales</taxon>
        <taxon>Nocardiopsidaceae</taxon>
        <taxon>Lipingzhangella</taxon>
    </lineage>
</organism>
<keyword evidence="4" id="KW-0378">Hydrolase</keyword>
<comment type="caution">
    <text evidence="4">The sequence shown here is derived from an EMBL/GenBank/DDBJ whole genome shotgun (WGS) entry which is preliminary data.</text>
</comment>
<evidence type="ECO:0000256" key="1">
    <source>
        <dbReference type="SAM" id="MobiDB-lite"/>
    </source>
</evidence>
<dbReference type="InterPro" id="IPR011055">
    <property type="entry name" value="Dup_hybrid_motif"/>
</dbReference>
<keyword evidence="2" id="KW-0812">Transmembrane</keyword>
<feature type="region of interest" description="Disordered" evidence="1">
    <location>
        <begin position="127"/>
        <end position="153"/>
    </location>
</feature>
<dbReference type="InterPro" id="IPR016047">
    <property type="entry name" value="M23ase_b-sheet_dom"/>
</dbReference>
<feature type="domain" description="M23ase beta-sheet core" evidence="3">
    <location>
        <begin position="194"/>
        <end position="266"/>
    </location>
</feature>
<gene>
    <name evidence="4" type="ORF">RIF23_18405</name>
</gene>
<dbReference type="Proteomes" id="UP001250214">
    <property type="component" value="Unassembled WGS sequence"/>
</dbReference>
<dbReference type="EMBL" id="JAVLVT010000010">
    <property type="protein sequence ID" value="MDS1272265.1"/>
    <property type="molecule type" value="Genomic_DNA"/>
</dbReference>
<dbReference type="Gene3D" id="2.70.70.10">
    <property type="entry name" value="Glucose Permease (Domain IIA)"/>
    <property type="match status" value="1"/>
</dbReference>
<keyword evidence="2" id="KW-1133">Transmembrane helix</keyword>
<dbReference type="SUPFAM" id="SSF51261">
    <property type="entry name" value="Duplicated hybrid motif"/>
    <property type="match status" value="1"/>
</dbReference>
<dbReference type="EC" id="3.4.-.-" evidence="4"/>
<dbReference type="InterPro" id="IPR050570">
    <property type="entry name" value="Cell_wall_metabolism_enzyme"/>
</dbReference>
<evidence type="ECO:0000259" key="3">
    <source>
        <dbReference type="Pfam" id="PF01551"/>
    </source>
</evidence>
<name>A0ABU2HBS5_9ACTN</name>
<dbReference type="GO" id="GO:0016787">
    <property type="term" value="F:hydrolase activity"/>
    <property type="evidence" value="ECO:0007669"/>
    <property type="project" value="UniProtKB-KW"/>
</dbReference>
<feature type="transmembrane region" description="Helical" evidence="2">
    <location>
        <begin position="25"/>
        <end position="43"/>
    </location>
</feature>
<evidence type="ECO:0000256" key="2">
    <source>
        <dbReference type="SAM" id="Phobius"/>
    </source>
</evidence>
<dbReference type="CDD" id="cd12797">
    <property type="entry name" value="M23_peptidase"/>
    <property type="match status" value="1"/>
</dbReference>
<evidence type="ECO:0000313" key="5">
    <source>
        <dbReference type="Proteomes" id="UP001250214"/>
    </source>
</evidence>
<protein>
    <submittedName>
        <fullName evidence="4">M23 family metallopeptidase</fullName>
        <ecNumber evidence="4">3.4.-.-</ecNumber>
    </submittedName>
</protein>
<proteinExistence type="predicted"/>
<keyword evidence="2" id="KW-0472">Membrane</keyword>
<dbReference type="PANTHER" id="PTHR21666">
    <property type="entry name" value="PEPTIDASE-RELATED"/>
    <property type="match status" value="1"/>
</dbReference>
<accession>A0ABU2HBS5</accession>
<dbReference type="Pfam" id="PF01551">
    <property type="entry name" value="Peptidase_M23"/>
    <property type="match status" value="1"/>
</dbReference>
<reference evidence="5" key="1">
    <citation type="submission" date="2023-07" db="EMBL/GenBank/DDBJ databases">
        <title>Novel species in the genus Lipingzhangella isolated from Sambhar Salt Lake.</title>
        <authorList>
            <person name="Jiya N."/>
            <person name="Kajale S."/>
            <person name="Sharma A."/>
        </authorList>
    </citation>
    <scope>NUCLEOTIDE SEQUENCE [LARGE SCALE GENOMIC DNA]</scope>
    <source>
        <strain evidence="5">LS1_29</strain>
    </source>
</reference>
<keyword evidence="5" id="KW-1185">Reference proteome</keyword>
<sequence length="309" mass="32763">MATTSTQRNHELPGWFVVLARCRGLAGPVGLVLMVAGVALAALAPSELVPSLVRLGVPISGAALVGAGMFVTVLPIDPAIRTATPRVLRPPVDGIWEGCNSPTDGVPSHGTHGFGQTYAIDLVPRGEAEGTGETPTRPEANFQRPETFPGFGRPIRSSCSGTVVAVHDRARDHRARQGRLGAAVLVVEGMLREFAGGRAMLGNHVSVAVPDDTDPDRTVYVVFAHLQRGSLRVRVGEDVQPGQVIGRCGNSGNSTEPHLHMQVMDHPRALVAAGLRFVFDEFHVDGEPRHQGLPATGERMYVPPASEST</sequence>
<feature type="transmembrane region" description="Helical" evidence="2">
    <location>
        <begin position="55"/>
        <end position="76"/>
    </location>
</feature>
<dbReference type="PANTHER" id="PTHR21666:SF270">
    <property type="entry name" value="MUREIN HYDROLASE ACTIVATOR ENVC"/>
    <property type="match status" value="1"/>
</dbReference>
<evidence type="ECO:0000313" key="4">
    <source>
        <dbReference type="EMBL" id="MDS1272265.1"/>
    </source>
</evidence>